<dbReference type="RefSeq" id="WP_319966460.1">
    <property type="nucleotide sequence ID" value="NZ_JAXAVW010000010.1"/>
</dbReference>
<evidence type="ECO:0000313" key="5">
    <source>
        <dbReference type="EMBL" id="MDX8031397.1"/>
    </source>
</evidence>
<evidence type="ECO:0000256" key="3">
    <source>
        <dbReference type="ARBA" id="ARBA00022840"/>
    </source>
</evidence>
<dbReference type="SMART" id="SM00382">
    <property type="entry name" value="AAA"/>
    <property type="match status" value="1"/>
</dbReference>
<name>A0ABU4SZQ7_9PSEU</name>
<comment type="caution">
    <text evidence="5">The sequence shown here is derived from an EMBL/GenBank/DDBJ whole genome shotgun (WGS) entry which is preliminary data.</text>
</comment>
<evidence type="ECO:0000313" key="6">
    <source>
        <dbReference type="Proteomes" id="UP001285521"/>
    </source>
</evidence>
<feature type="domain" description="AAA+ ATPase" evidence="4">
    <location>
        <begin position="427"/>
        <end position="555"/>
    </location>
</feature>
<proteinExistence type="inferred from homology"/>
<reference evidence="5 6" key="2">
    <citation type="submission" date="2023-11" db="EMBL/GenBank/DDBJ databases">
        <authorList>
            <person name="Lara A.C."/>
            <person name="Chronakova A."/>
        </authorList>
    </citation>
    <scope>NUCLEOTIDE SEQUENCE [LARGE SCALE GENOMIC DNA]</scope>
    <source>
        <strain evidence="5 6">BCCO 10_0856</strain>
    </source>
</reference>
<dbReference type="InterPro" id="IPR050221">
    <property type="entry name" value="26S_Proteasome_ATPase"/>
</dbReference>
<organism evidence="5 6">
    <name type="scientific">Lentzea miocenica</name>
    <dbReference type="NCBI Taxonomy" id="3095431"/>
    <lineage>
        <taxon>Bacteria</taxon>
        <taxon>Bacillati</taxon>
        <taxon>Actinomycetota</taxon>
        <taxon>Actinomycetes</taxon>
        <taxon>Pseudonocardiales</taxon>
        <taxon>Pseudonocardiaceae</taxon>
        <taxon>Lentzea</taxon>
    </lineage>
</organism>
<evidence type="ECO:0000256" key="1">
    <source>
        <dbReference type="ARBA" id="ARBA00006914"/>
    </source>
</evidence>
<dbReference type="EMBL" id="JAXAVW010000010">
    <property type="protein sequence ID" value="MDX8031397.1"/>
    <property type="molecule type" value="Genomic_DNA"/>
</dbReference>
<evidence type="ECO:0000256" key="2">
    <source>
        <dbReference type="ARBA" id="ARBA00022741"/>
    </source>
</evidence>
<sequence length="643" mass="66848">MSDIALLDPTTAAAARLHHGVLELAGRLGHLLGDDHEAAGFLAALGEQAGPGPAGPHPIDRLAVGLGLTRAEIDVVLLAGAAEEHEGLASVLRGLHPGHLPVATCGLVAALAEAGLLHDAPDDPVEARLWARSQLTGALDLVLVQGHGPFAERGLILPEGLWTALRGDPGWPAGAREIDTGAIGPLGLRAEQLSAALVACANGVPVTVVVDGAGDPVGAAMRLTPLLAGGGANPVVLTVPALPTAAGRAITLAALARGTTPVLVADDLPDGVAALDGVPAPSVLVTSGPVRIGTTSRAVLPVRVPPPSRSQRRQLWARLTPDCPDAAEVVPPGCGVAVATELARDAATAALLSGTHVRQRDLRAALDIRGGDRTPAGVQRIRPVAGWDDLVLPEDRLTQLHEAVARVRAQDVVLGRWGFLADRPGRYGVRALFCGPPGTGKTLAGEVLAGAMGRDLLVVDLSRMTSKWIGETEKNLAEAFDAAERGDAVLLFDEADALFGKRTEVGDARDRYANLETAYLLSRLSWFDGVAVLATNLRHNVDPAFTRRLEFVVAFDPPDEEQRVLLWRRHLPATAPLAADVDLGLLALRYPVTGALIRNAAVAAAFLAAEAGTPIGAAQLAWAMRREYAKAGRAYPAISEESP</sequence>
<keyword evidence="2" id="KW-0547">Nucleotide-binding</keyword>
<dbReference type="InterPro" id="IPR003959">
    <property type="entry name" value="ATPase_AAA_core"/>
</dbReference>
<dbReference type="Gene3D" id="3.40.50.300">
    <property type="entry name" value="P-loop containing nucleotide triphosphate hydrolases"/>
    <property type="match status" value="1"/>
</dbReference>
<dbReference type="PANTHER" id="PTHR23073">
    <property type="entry name" value="26S PROTEASOME REGULATORY SUBUNIT"/>
    <property type="match status" value="1"/>
</dbReference>
<dbReference type="Proteomes" id="UP001285521">
    <property type="component" value="Unassembled WGS sequence"/>
</dbReference>
<dbReference type="CDD" id="cd19481">
    <property type="entry name" value="RecA-like_protease"/>
    <property type="match status" value="1"/>
</dbReference>
<protein>
    <submittedName>
        <fullName evidence="5">ATP-binding protein</fullName>
    </submittedName>
</protein>
<dbReference type="InterPro" id="IPR027417">
    <property type="entry name" value="P-loop_NTPase"/>
</dbReference>
<gene>
    <name evidence="5" type="ORF">SK803_14305</name>
</gene>
<evidence type="ECO:0000259" key="4">
    <source>
        <dbReference type="SMART" id="SM00382"/>
    </source>
</evidence>
<reference evidence="5 6" key="1">
    <citation type="submission" date="2023-11" db="EMBL/GenBank/DDBJ databases">
        <title>Lentzea sokolovensis, sp. nov., Lentzea kristufkii, sp. nov., and Lentzea miocenensis, sp. nov., rare actinobacteria from Sokolov Coal Basin, Miocene lacustrine sediment, Czech Republic.</title>
        <authorList>
            <person name="Lara A."/>
            <person name="Kotroba L."/>
            <person name="Nouioui I."/>
            <person name="Neumann-Schaal M."/>
            <person name="Mast Y."/>
            <person name="Chronakova A."/>
        </authorList>
    </citation>
    <scope>NUCLEOTIDE SEQUENCE [LARGE SCALE GENOMIC DNA]</scope>
    <source>
        <strain evidence="5 6">BCCO 10_0856</strain>
    </source>
</reference>
<keyword evidence="3 5" id="KW-0067">ATP-binding</keyword>
<comment type="similarity">
    <text evidence="1">Belongs to the AAA ATPase family.</text>
</comment>
<keyword evidence="6" id="KW-1185">Reference proteome</keyword>
<dbReference type="SUPFAM" id="SSF52540">
    <property type="entry name" value="P-loop containing nucleoside triphosphate hydrolases"/>
    <property type="match status" value="1"/>
</dbReference>
<dbReference type="Pfam" id="PF00004">
    <property type="entry name" value="AAA"/>
    <property type="match status" value="1"/>
</dbReference>
<dbReference type="GO" id="GO:0005524">
    <property type="term" value="F:ATP binding"/>
    <property type="evidence" value="ECO:0007669"/>
    <property type="project" value="UniProtKB-KW"/>
</dbReference>
<dbReference type="InterPro" id="IPR003593">
    <property type="entry name" value="AAA+_ATPase"/>
</dbReference>
<accession>A0ABU4SZQ7</accession>